<dbReference type="InterPro" id="IPR045233">
    <property type="entry name" value="GMPPB_N"/>
</dbReference>
<comment type="caution">
    <text evidence="9">The sequence shown here is derived from an EMBL/GenBank/DDBJ whole genome shotgun (WGS) entry which is preliminary data.</text>
</comment>
<organism evidence="9 10">
    <name type="scientific">Trypanosoma equiperdum</name>
    <dbReference type="NCBI Taxonomy" id="5694"/>
    <lineage>
        <taxon>Eukaryota</taxon>
        <taxon>Discoba</taxon>
        <taxon>Euglenozoa</taxon>
        <taxon>Kinetoplastea</taxon>
        <taxon>Metakinetoplastina</taxon>
        <taxon>Trypanosomatida</taxon>
        <taxon>Trypanosomatidae</taxon>
        <taxon>Trypanosoma</taxon>
    </lineage>
</organism>
<comment type="pathway">
    <text evidence="1">Nucleotide-sugar biosynthesis; GDP-alpha-D-mannose biosynthesis; GDP-alpha-D-mannose from alpha-D-mannose 1-phosphate (GTP route): step 1/1.</text>
</comment>
<evidence type="ECO:0000256" key="2">
    <source>
        <dbReference type="ARBA" id="ARBA00007274"/>
    </source>
</evidence>
<evidence type="ECO:0000256" key="6">
    <source>
        <dbReference type="ARBA" id="ARBA00023134"/>
    </source>
</evidence>
<gene>
    <name evidence="9" type="ORF">TEOVI_000665700</name>
</gene>
<dbReference type="Gene3D" id="2.160.10.10">
    <property type="entry name" value="Hexapeptide repeat proteins"/>
    <property type="match status" value="1"/>
</dbReference>
<dbReference type="GO" id="GO:0009298">
    <property type="term" value="P:GDP-mannose biosynthetic process"/>
    <property type="evidence" value="ECO:0007669"/>
    <property type="project" value="UniProtKB-UniPathway"/>
</dbReference>
<dbReference type="Pfam" id="PF25087">
    <property type="entry name" value="GMPPB_C"/>
    <property type="match status" value="1"/>
</dbReference>
<feature type="domain" description="Nucleotidyl transferase" evidence="7">
    <location>
        <begin position="3"/>
        <end position="234"/>
    </location>
</feature>
<dbReference type="InterPro" id="IPR050486">
    <property type="entry name" value="Mannose-1P_guanyltransferase"/>
</dbReference>
<dbReference type="InterPro" id="IPR056729">
    <property type="entry name" value="GMPPB_C"/>
</dbReference>
<keyword evidence="6" id="KW-0342">GTP-binding</keyword>
<evidence type="ECO:0000259" key="7">
    <source>
        <dbReference type="Pfam" id="PF00483"/>
    </source>
</evidence>
<dbReference type="InterPro" id="IPR005835">
    <property type="entry name" value="NTP_transferase_dom"/>
</dbReference>
<dbReference type="Pfam" id="PF00483">
    <property type="entry name" value="NTP_transferase"/>
    <property type="match status" value="1"/>
</dbReference>
<accession>A0A1G4I8S5</accession>
<dbReference type="GeneID" id="92380591"/>
<evidence type="ECO:0000313" key="10">
    <source>
        <dbReference type="Proteomes" id="UP000195570"/>
    </source>
</evidence>
<dbReference type="Proteomes" id="UP000195570">
    <property type="component" value="Unassembled WGS sequence"/>
</dbReference>
<dbReference type="UniPathway" id="UPA00126">
    <property type="reaction ID" value="UER00930"/>
</dbReference>
<dbReference type="GO" id="GO:0005525">
    <property type="term" value="F:GTP binding"/>
    <property type="evidence" value="ECO:0007669"/>
    <property type="project" value="UniProtKB-KW"/>
</dbReference>
<evidence type="ECO:0000259" key="8">
    <source>
        <dbReference type="Pfam" id="PF25087"/>
    </source>
</evidence>
<comment type="similarity">
    <text evidence="2">Belongs to the transferase hexapeptide repeat family.</text>
</comment>
<dbReference type="AlphaFoldDB" id="A0A1G4I8S5"/>
<evidence type="ECO:0000313" key="9">
    <source>
        <dbReference type="EMBL" id="SCU68474.1"/>
    </source>
</evidence>
<dbReference type="EMBL" id="CZPT02000985">
    <property type="protein sequence ID" value="SCU68474.1"/>
    <property type="molecule type" value="Genomic_DNA"/>
</dbReference>
<dbReference type="GO" id="GO:0004475">
    <property type="term" value="F:mannose-1-phosphate guanylyltransferase (GTP) activity"/>
    <property type="evidence" value="ECO:0007669"/>
    <property type="project" value="UniProtKB-EC"/>
</dbReference>
<dbReference type="InterPro" id="IPR029044">
    <property type="entry name" value="Nucleotide-diphossugar_trans"/>
</dbReference>
<dbReference type="Gene3D" id="3.90.550.10">
    <property type="entry name" value="Spore Coat Polysaccharide Biosynthesis Protein SpsA, Chain A"/>
    <property type="match status" value="1"/>
</dbReference>
<dbReference type="CDD" id="cd06425">
    <property type="entry name" value="M1P_guanylylT_B_like_N"/>
    <property type="match status" value="1"/>
</dbReference>
<dbReference type="RefSeq" id="XP_067079630.1">
    <property type="nucleotide sequence ID" value="XM_067223529.1"/>
</dbReference>
<proteinExistence type="inferred from homology"/>
<dbReference type="EC" id="2.7.7.13" evidence="3"/>
<dbReference type="VEuPathDB" id="TriTrypDB:TEOVI_000665700"/>
<evidence type="ECO:0000256" key="1">
    <source>
        <dbReference type="ARBA" id="ARBA00004823"/>
    </source>
</evidence>
<dbReference type="SUPFAM" id="SSF53448">
    <property type="entry name" value="Nucleotide-diphospho-sugar transferases"/>
    <property type="match status" value="1"/>
</dbReference>
<evidence type="ECO:0000256" key="4">
    <source>
        <dbReference type="ARBA" id="ARBA00022679"/>
    </source>
</evidence>
<keyword evidence="9" id="KW-0548">Nucleotidyltransferase</keyword>
<evidence type="ECO:0000256" key="5">
    <source>
        <dbReference type="ARBA" id="ARBA00022741"/>
    </source>
</evidence>
<dbReference type="FunFam" id="3.90.550.10:FF:000013">
    <property type="entry name" value="mannose-1-phosphate guanyltransferase beta"/>
    <property type="match status" value="1"/>
</dbReference>
<feature type="domain" description="Mannose-1-phosphate guanyltransferase C-terminal" evidence="8">
    <location>
        <begin position="260"/>
        <end position="368"/>
    </location>
</feature>
<keyword evidence="10" id="KW-1185">Reference proteome</keyword>
<sequence>MRAVILVGGYGTRLRPLTLTTPKPLVPFCNKSITLRQLEALRDVGVTQVVLAVAYRSEVMAEVTQKWARELGISVVCSLEVEPLGTAGPLALAREYLLQDDKPFFVFNADVICTFPLQKLLDFHLSHGREGTIAVTKVKDWRKYGVVVHDEVTGAIKQFVEKPPEFVGDRINAGIYIFNKSILNRIKLEKTSIERQVFPMMASDSQLSAFHLEGFWMDIGVPKDYIEGMGKYLDSLAGTSTEVGFSCDERRVSDRSYVLKGCVMIHPTAKIGEGSVIGPHVSIGPGCVIGPCCRIQRTAILDNSTVGRGTLIESSIVGWNGRIGSWCRIVNDTVLGEDVRVDDGKYLNGVKVLPNKEITQNHPEPEVVM</sequence>
<keyword evidence="4 9" id="KW-0808">Transferase</keyword>
<keyword evidence="5" id="KW-0547">Nucleotide-binding</keyword>
<protein>
    <recommendedName>
        <fullName evidence="3">mannose-1-phosphate guanylyltransferase</fullName>
        <ecNumber evidence="3">2.7.7.13</ecNumber>
    </recommendedName>
</protein>
<evidence type="ECO:0000256" key="3">
    <source>
        <dbReference type="ARBA" id="ARBA00012387"/>
    </source>
</evidence>
<name>A0A1G4I8S5_TRYEQ</name>
<reference evidence="9" key="1">
    <citation type="submission" date="2016-09" db="EMBL/GenBank/DDBJ databases">
        <authorList>
            <person name="Hebert L."/>
            <person name="Moumen B."/>
        </authorList>
    </citation>
    <scope>NUCLEOTIDE SEQUENCE [LARGE SCALE GENOMIC DNA]</scope>
    <source>
        <strain evidence="9">OVI</strain>
    </source>
</reference>
<dbReference type="PANTHER" id="PTHR22572">
    <property type="entry name" value="SUGAR-1-PHOSPHATE GUANYL TRANSFERASE"/>
    <property type="match status" value="1"/>
</dbReference>